<dbReference type="Pfam" id="PF14498">
    <property type="entry name" value="Glyco_hyd_65N_2"/>
    <property type="match status" value="1"/>
</dbReference>
<dbReference type="InterPro" id="IPR008928">
    <property type="entry name" value="6-hairpin_glycosidase_sf"/>
</dbReference>
<dbReference type="InterPro" id="IPR049053">
    <property type="entry name" value="AFCA-like_C"/>
</dbReference>
<reference evidence="5 6" key="1">
    <citation type="submission" date="2024-01" db="EMBL/GenBank/DDBJ databases">
        <title>A draft genome for the cacao thread blight pathogen Marasmiellus scandens.</title>
        <authorList>
            <person name="Baruah I.K."/>
            <person name="Leung J."/>
            <person name="Bukari Y."/>
            <person name="Amoako-Attah I."/>
            <person name="Meinhardt L.W."/>
            <person name="Bailey B.A."/>
            <person name="Cohen S.P."/>
        </authorList>
    </citation>
    <scope>NUCLEOTIDE SEQUENCE [LARGE SCALE GENOMIC DNA]</scope>
    <source>
        <strain evidence="5 6">GH-19</strain>
    </source>
</reference>
<dbReference type="PIRSF" id="PIRSF007663">
    <property type="entry name" value="UCP007663"/>
    <property type="match status" value="1"/>
</dbReference>
<dbReference type="EMBL" id="JBANRG010000001">
    <property type="protein sequence ID" value="KAK7472242.1"/>
    <property type="molecule type" value="Genomic_DNA"/>
</dbReference>
<dbReference type="Gene3D" id="2.60.40.1180">
    <property type="entry name" value="Golgi alpha-mannosidase II"/>
    <property type="match status" value="1"/>
</dbReference>
<organism evidence="5 6">
    <name type="scientific">Marasmiellus scandens</name>
    <dbReference type="NCBI Taxonomy" id="2682957"/>
    <lineage>
        <taxon>Eukaryota</taxon>
        <taxon>Fungi</taxon>
        <taxon>Dikarya</taxon>
        <taxon>Basidiomycota</taxon>
        <taxon>Agaricomycotina</taxon>
        <taxon>Agaricomycetes</taxon>
        <taxon>Agaricomycetidae</taxon>
        <taxon>Agaricales</taxon>
        <taxon>Marasmiineae</taxon>
        <taxon>Omphalotaceae</taxon>
        <taxon>Marasmiellus</taxon>
    </lineage>
</organism>
<gene>
    <name evidence="5" type="ORF">VKT23_000363</name>
</gene>
<feature type="domain" description="Glycosyl hydrolase family 95 N-terminal" evidence="2">
    <location>
        <begin position="29"/>
        <end position="257"/>
    </location>
</feature>
<dbReference type="InterPro" id="IPR027414">
    <property type="entry name" value="GH95_N_dom"/>
</dbReference>
<feature type="domain" description="Glycosyl hydrolase family 95 catalytic" evidence="4">
    <location>
        <begin position="282"/>
        <end position="684"/>
    </location>
</feature>
<dbReference type="Gene3D" id="2.70.98.50">
    <property type="entry name" value="putative glycoside hydrolase family protein from bacillus halodurans"/>
    <property type="match status" value="1"/>
</dbReference>
<keyword evidence="6" id="KW-1185">Reference proteome</keyword>
<dbReference type="PANTHER" id="PTHR31084:SF0">
    <property type="entry name" value="ALPHA-L-FUCOSIDASE 2"/>
    <property type="match status" value="1"/>
</dbReference>
<evidence type="ECO:0000259" key="3">
    <source>
        <dbReference type="Pfam" id="PF21307"/>
    </source>
</evidence>
<evidence type="ECO:0000313" key="6">
    <source>
        <dbReference type="Proteomes" id="UP001498398"/>
    </source>
</evidence>
<dbReference type="InterPro" id="IPR013780">
    <property type="entry name" value="Glyco_hydro_b"/>
</dbReference>
<proteinExistence type="predicted"/>
<evidence type="ECO:0000259" key="4">
    <source>
        <dbReference type="Pfam" id="PF22124"/>
    </source>
</evidence>
<sequence length="766" mass="83385">MFFFNTAFAVALAVKSVAAANTAATTLWFDSSNIIPIGNGRLGAQVLGQFPDEVIILNEDHIWSGSINDPNNKNCPGALPQIRDFIWADDLASAQDLVTNSCMATPLGQQEFQTAGNLTLSFPDAQISNLNHTLDLTTAVATTTYEANGVQFTRTAFASHPDNVIVMRFTASSGGMTEFNAGFVTPMDNPTVTASDNILKLNAMGQSKGGLDGSIKFVVQAEVTVSGPTASIAANDGQLSVTGADEAIMVIAIDTNYIRYDDISGDPQGNVDATLSAVRGKSWDDMLDTHLGDYQPLFNRVQISLGTPSSTSFLPTSQRKDLPDGADADQDLFSLYTQFGRYLAISSSRKTEPSNLQGVWNAATDPGWGSKHTLNINQQMNSWLSEPLNIAETLDPLWNMLTEMAERGITTAAEEYNISRGWVGHHNIGIWRDSAPIDGAQWGMWPMAPAWLMQNVWEHWAFDPSLTDWASETAYPLMKSLSQFYLDFLVAAPSDVEPEQYLVTNPSMSPEHTISGNLALSYGSAIDTALIKDLFNHTIGFANLLGVDSDLVDELTTAMGRLMPIRIGSLGQIQEYARDYDANGPFNHVSQLYPLFPGAQIDPRFNSTLADAARVTLQQRGDSSNGWPTAWRANFFARLLDGEKAYYFMQRLLQLYSYDNLWSYNDIWQIDGNFGGANAVAEMILQSHNGEIHLLPAIPSSWEQGSVSGFRARGGFTLDIEWSGGTLTSATITSTSGTAARVRYGDNAIDLTLEKGGSQTLSTADF</sequence>
<dbReference type="Proteomes" id="UP001498398">
    <property type="component" value="Unassembled WGS sequence"/>
</dbReference>
<evidence type="ECO:0000259" key="2">
    <source>
        <dbReference type="Pfam" id="PF14498"/>
    </source>
</evidence>
<dbReference type="SUPFAM" id="SSF48208">
    <property type="entry name" value="Six-hairpin glycosidases"/>
    <property type="match status" value="1"/>
</dbReference>
<evidence type="ECO:0000256" key="1">
    <source>
        <dbReference type="SAM" id="SignalP"/>
    </source>
</evidence>
<name>A0ABR1K4W9_9AGAR</name>
<comment type="caution">
    <text evidence="5">The sequence shown here is derived from an EMBL/GenBank/DDBJ whole genome shotgun (WGS) entry which is preliminary data.</text>
</comment>
<feature type="chain" id="PRO_5045718576" description="Glycosyl hydrolase family 95 N-terminal domain-containing protein" evidence="1">
    <location>
        <begin position="20"/>
        <end position="766"/>
    </location>
</feature>
<protein>
    <recommendedName>
        <fullName evidence="7">Glycosyl hydrolase family 95 N-terminal domain-containing protein</fullName>
    </recommendedName>
</protein>
<accession>A0ABR1K4W9</accession>
<keyword evidence="1" id="KW-0732">Signal</keyword>
<feature type="signal peptide" evidence="1">
    <location>
        <begin position="1"/>
        <end position="19"/>
    </location>
</feature>
<dbReference type="Pfam" id="PF22124">
    <property type="entry name" value="Glyco_hydro_95_cat"/>
    <property type="match status" value="1"/>
</dbReference>
<dbReference type="InterPro" id="IPR054363">
    <property type="entry name" value="GH95_cat"/>
</dbReference>
<dbReference type="PANTHER" id="PTHR31084">
    <property type="entry name" value="ALPHA-L-FUCOSIDASE 2"/>
    <property type="match status" value="1"/>
</dbReference>
<dbReference type="Pfam" id="PF21307">
    <property type="entry name" value="Glyco_hydro_95_C"/>
    <property type="match status" value="1"/>
</dbReference>
<dbReference type="InterPro" id="IPR016518">
    <property type="entry name" value="Alpha-L-fucosidase"/>
</dbReference>
<evidence type="ECO:0008006" key="7">
    <source>
        <dbReference type="Google" id="ProtNLM"/>
    </source>
</evidence>
<evidence type="ECO:0000313" key="5">
    <source>
        <dbReference type="EMBL" id="KAK7472242.1"/>
    </source>
</evidence>
<feature type="domain" description="Alpha fucosidase A-like C-terminal" evidence="3">
    <location>
        <begin position="686"/>
        <end position="755"/>
    </location>
</feature>